<keyword evidence="1" id="KW-0472">Membrane</keyword>
<dbReference type="AlphaFoldDB" id="A0A484IEB2"/>
<evidence type="ECO:0000313" key="2">
    <source>
        <dbReference type="EMBL" id="VFJ15157.1"/>
    </source>
</evidence>
<proteinExistence type="predicted"/>
<organism evidence="2 3">
    <name type="scientific">Candidatus Nitrosocosmicus franklandianus</name>
    <dbReference type="NCBI Taxonomy" id="1798806"/>
    <lineage>
        <taxon>Archaea</taxon>
        <taxon>Nitrososphaerota</taxon>
        <taxon>Nitrososphaeria</taxon>
        <taxon>Nitrososphaerales</taxon>
        <taxon>Nitrososphaeraceae</taxon>
        <taxon>Candidatus Nitrosocosmicus</taxon>
    </lineage>
</organism>
<accession>A0A484IEB2</accession>
<gene>
    <name evidence="2" type="ORF">NFRAN_2834</name>
</gene>
<reference evidence="2 3" key="1">
    <citation type="submission" date="2019-02" db="EMBL/GenBank/DDBJ databases">
        <authorList>
            <person name="Lehtovirta-Morley E L."/>
        </authorList>
    </citation>
    <scope>NUCLEOTIDE SEQUENCE [LARGE SCALE GENOMIC DNA]</scope>
    <source>
        <strain evidence="2">NFRAN1</strain>
    </source>
</reference>
<name>A0A484IEB2_9ARCH</name>
<protein>
    <submittedName>
        <fullName evidence="2">Uncharacterized protein</fullName>
    </submittedName>
</protein>
<evidence type="ECO:0000313" key="3">
    <source>
        <dbReference type="Proteomes" id="UP000294299"/>
    </source>
</evidence>
<keyword evidence="1" id="KW-1133">Transmembrane helix</keyword>
<keyword evidence="3" id="KW-1185">Reference proteome</keyword>
<evidence type="ECO:0000256" key="1">
    <source>
        <dbReference type="SAM" id="Phobius"/>
    </source>
</evidence>
<keyword evidence="1" id="KW-0812">Transmembrane</keyword>
<feature type="transmembrane region" description="Helical" evidence="1">
    <location>
        <begin position="24"/>
        <end position="43"/>
    </location>
</feature>
<dbReference type="Proteomes" id="UP000294299">
    <property type="component" value="Chromosome NFRAN"/>
</dbReference>
<dbReference type="EMBL" id="LR216287">
    <property type="protein sequence ID" value="VFJ15157.1"/>
    <property type="molecule type" value="Genomic_DNA"/>
</dbReference>
<sequence length="45" mass="4959">MQYVDALDIKSELKSARSCPGHDLGIVISTLIVKLVISLKYLVLD</sequence>
<dbReference type="KEGG" id="nfn:NFRAN_2834"/>